<feature type="region of interest" description="Disordered" evidence="2">
    <location>
        <begin position="184"/>
        <end position="210"/>
    </location>
</feature>
<reference evidence="3" key="1">
    <citation type="submission" date="2021-02" db="EMBL/GenBank/DDBJ databases">
        <title>First Annotated Genome of the Yellow-green Alga Tribonema minus.</title>
        <authorList>
            <person name="Mahan K.M."/>
        </authorList>
    </citation>
    <scope>NUCLEOTIDE SEQUENCE</scope>
    <source>
        <strain evidence="3">UTEX B ZZ1240</strain>
    </source>
</reference>
<sequence length="235" mass="26400">MAAKTMATLQLQQLKEEAKESTDPYGVCFKMAVAYDVLCDWQGALKYYTLATRASPPRKKRKTPEEKIADANLARKLAIMTAAAREALVMELERQAEVQEKLRQQAERERIKGVITEMHLNIVQELLDQPHMSSKDVKTDSDRGNLMQTLGELLARKRQFGTSRHAFCGERSCGHKAAEEHCHNPDGDTAHDESMTRPKTESKGLSQEPNGFRRVSEAWCTHAFTTELDAAPTAI</sequence>
<protein>
    <submittedName>
        <fullName evidence="3">Uncharacterized protein</fullName>
    </submittedName>
</protein>
<accession>A0A835YH94</accession>
<feature type="compositionally biased region" description="Basic and acidic residues" evidence="2">
    <location>
        <begin position="184"/>
        <end position="202"/>
    </location>
</feature>
<name>A0A835YH94_9STRA</name>
<evidence type="ECO:0000313" key="4">
    <source>
        <dbReference type="Proteomes" id="UP000664859"/>
    </source>
</evidence>
<keyword evidence="1" id="KW-0175">Coiled coil</keyword>
<evidence type="ECO:0000256" key="2">
    <source>
        <dbReference type="SAM" id="MobiDB-lite"/>
    </source>
</evidence>
<feature type="coiled-coil region" evidence="1">
    <location>
        <begin position="85"/>
        <end position="112"/>
    </location>
</feature>
<gene>
    <name evidence="3" type="ORF">JKP88DRAFT_250150</name>
</gene>
<keyword evidence="4" id="KW-1185">Reference proteome</keyword>
<evidence type="ECO:0000256" key="1">
    <source>
        <dbReference type="SAM" id="Coils"/>
    </source>
</evidence>
<organism evidence="3 4">
    <name type="scientific">Tribonema minus</name>
    <dbReference type="NCBI Taxonomy" id="303371"/>
    <lineage>
        <taxon>Eukaryota</taxon>
        <taxon>Sar</taxon>
        <taxon>Stramenopiles</taxon>
        <taxon>Ochrophyta</taxon>
        <taxon>PX clade</taxon>
        <taxon>Xanthophyceae</taxon>
        <taxon>Tribonematales</taxon>
        <taxon>Tribonemataceae</taxon>
        <taxon>Tribonema</taxon>
    </lineage>
</organism>
<proteinExistence type="predicted"/>
<evidence type="ECO:0000313" key="3">
    <source>
        <dbReference type="EMBL" id="KAG5175471.1"/>
    </source>
</evidence>
<dbReference type="AlphaFoldDB" id="A0A835YH94"/>
<dbReference type="Proteomes" id="UP000664859">
    <property type="component" value="Unassembled WGS sequence"/>
</dbReference>
<comment type="caution">
    <text evidence="3">The sequence shown here is derived from an EMBL/GenBank/DDBJ whole genome shotgun (WGS) entry which is preliminary data.</text>
</comment>
<dbReference type="EMBL" id="JAFCMP010000549">
    <property type="protein sequence ID" value="KAG5175471.1"/>
    <property type="molecule type" value="Genomic_DNA"/>
</dbReference>